<keyword evidence="3" id="KW-0336">GPI-anchor</keyword>
<evidence type="ECO:0000256" key="2">
    <source>
        <dbReference type="ARBA" id="ARBA00022475"/>
    </source>
</evidence>
<evidence type="ECO:0000313" key="8">
    <source>
        <dbReference type="Proteomes" id="UP000054383"/>
    </source>
</evidence>
<keyword evidence="3" id="KW-0472">Membrane</keyword>
<feature type="domain" description="GH16" evidence="6">
    <location>
        <begin position="22"/>
        <end position="297"/>
    </location>
</feature>
<feature type="signal peptide" evidence="5">
    <location>
        <begin position="1"/>
        <end position="19"/>
    </location>
</feature>
<evidence type="ECO:0000256" key="5">
    <source>
        <dbReference type="SAM" id="SignalP"/>
    </source>
</evidence>
<dbReference type="AlphaFoldDB" id="A0A0U1M2D3"/>
<evidence type="ECO:0000259" key="6">
    <source>
        <dbReference type="PROSITE" id="PS51762"/>
    </source>
</evidence>
<evidence type="ECO:0000256" key="3">
    <source>
        <dbReference type="ARBA" id="ARBA00022622"/>
    </source>
</evidence>
<comment type="subcellular location">
    <subcellularLocation>
        <location evidence="1">Cell membrane</location>
        <topology evidence="1">Lipid-anchor</topology>
        <topology evidence="1">GPI-anchor</topology>
    </subcellularLocation>
</comment>
<keyword evidence="2" id="KW-1003">Cell membrane</keyword>
<evidence type="ECO:0000256" key="1">
    <source>
        <dbReference type="ARBA" id="ARBA00004609"/>
    </source>
</evidence>
<dbReference type="InterPro" id="IPR013320">
    <property type="entry name" value="ConA-like_dom_sf"/>
</dbReference>
<name>A0A0U1M2D3_TALIS</name>
<dbReference type="GO" id="GO:0004553">
    <property type="term" value="F:hydrolase activity, hydrolyzing O-glycosyl compounds"/>
    <property type="evidence" value="ECO:0007669"/>
    <property type="project" value="InterPro"/>
</dbReference>
<keyword evidence="3" id="KW-0325">Glycoprotein</keyword>
<dbReference type="Gene3D" id="2.60.120.200">
    <property type="match status" value="1"/>
</dbReference>
<dbReference type="EMBL" id="CVMT01000005">
    <property type="protein sequence ID" value="CRG89131.1"/>
    <property type="molecule type" value="Genomic_DNA"/>
</dbReference>
<organism evidence="7 8">
    <name type="scientific">Talaromyces islandicus</name>
    <name type="common">Penicillium islandicum</name>
    <dbReference type="NCBI Taxonomy" id="28573"/>
    <lineage>
        <taxon>Eukaryota</taxon>
        <taxon>Fungi</taxon>
        <taxon>Dikarya</taxon>
        <taxon>Ascomycota</taxon>
        <taxon>Pezizomycotina</taxon>
        <taxon>Eurotiomycetes</taxon>
        <taxon>Eurotiomycetidae</taxon>
        <taxon>Eurotiales</taxon>
        <taxon>Trichocomaceae</taxon>
        <taxon>Talaromyces</taxon>
        <taxon>Talaromyces sect. Islandici</taxon>
    </lineage>
</organism>
<dbReference type="InterPro" id="IPR000757">
    <property type="entry name" value="Beta-glucanase-like"/>
</dbReference>
<proteinExistence type="predicted"/>
<evidence type="ECO:0000256" key="4">
    <source>
        <dbReference type="ARBA" id="ARBA00023288"/>
    </source>
</evidence>
<dbReference type="SUPFAM" id="SSF49899">
    <property type="entry name" value="Concanavalin A-like lectins/glucanases"/>
    <property type="match status" value="1"/>
</dbReference>
<dbReference type="OrthoDB" id="192832at2759"/>
<keyword evidence="5" id="KW-0732">Signal</keyword>
<dbReference type="PROSITE" id="PS51762">
    <property type="entry name" value="GH16_2"/>
    <property type="match status" value="1"/>
</dbReference>
<feature type="chain" id="PRO_5006711478" description="GH16 domain-containing protein" evidence="5">
    <location>
        <begin position="20"/>
        <end position="297"/>
    </location>
</feature>
<protein>
    <recommendedName>
        <fullName evidence="6">GH16 domain-containing protein</fullName>
    </recommendedName>
</protein>
<dbReference type="GO" id="GO:0005975">
    <property type="term" value="P:carbohydrate metabolic process"/>
    <property type="evidence" value="ECO:0007669"/>
    <property type="project" value="InterPro"/>
</dbReference>
<dbReference type="Pfam" id="PF26113">
    <property type="entry name" value="GH16_XgeA"/>
    <property type="match status" value="1"/>
</dbReference>
<dbReference type="GO" id="GO:0098552">
    <property type="term" value="C:side of membrane"/>
    <property type="evidence" value="ECO:0007669"/>
    <property type="project" value="UniProtKB-KW"/>
</dbReference>
<sequence length="297" mass="31010">MGILRTAAAVSCGIPTILATVPSIPGYTLTWSDDFTGAKGSAPSSSSWNFDTGTSYPGAAANWGTGEIESYTSDSSNIALTGNGSLAITPVLSGGSWTSARIESVPMNFSAESGSKMIIQASVMMPSITGDQAVGYWPAFWALGSAFRGNYWNWPGVGEFDIMENVNGLDWVSGTLHCGVDPGGPCNETDGLTGQTPCPGSACQGNYHTYSITVDRSVSPETLTWAVDGQSYHSVSETDVGNATTWSSAVDDTKFILFNVAIGGSYPDKVYKATTPISATAGGYSMYVDYVAVYNAS</sequence>
<dbReference type="InterPro" id="IPR050546">
    <property type="entry name" value="Glycosyl_Hydrlase_16"/>
</dbReference>
<keyword evidence="8" id="KW-1185">Reference proteome</keyword>
<dbReference type="CDD" id="cd02182">
    <property type="entry name" value="GH16_Strep_laminarinase_like"/>
    <property type="match status" value="1"/>
</dbReference>
<dbReference type="GO" id="GO:0005886">
    <property type="term" value="C:plasma membrane"/>
    <property type="evidence" value="ECO:0007669"/>
    <property type="project" value="UniProtKB-SubCell"/>
</dbReference>
<dbReference type="OMA" id="TCQSAFH"/>
<keyword evidence="4" id="KW-0449">Lipoprotein</keyword>
<dbReference type="PANTHER" id="PTHR10963">
    <property type="entry name" value="GLYCOSYL HYDROLASE-RELATED"/>
    <property type="match status" value="1"/>
</dbReference>
<dbReference type="STRING" id="28573.A0A0U1M2D3"/>
<reference evidence="7 8" key="1">
    <citation type="submission" date="2015-04" db="EMBL/GenBank/DDBJ databases">
        <authorList>
            <person name="Syromyatnikov M.Y."/>
            <person name="Popov V.N."/>
        </authorList>
    </citation>
    <scope>NUCLEOTIDE SEQUENCE [LARGE SCALE GENOMIC DNA]</scope>
    <source>
        <strain evidence="7">WF-38-12</strain>
    </source>
</reference>
<gene>
    <name evidence="7" type="ORF">PISL3812_06167</name>
</gene>
<evidence type="ECO:0000313" key="7">
    <source>
        <dbReference type="EMBL" id="CRG89131.1"/>
    </source>
</evidence>
<dbReference type="PANTHER" id="PTHR10963:SF60">
    <property type="entry name" value="GRAM-NEGATIVE BACTERIA-BINDING PROTEIN 1-RELATED"/>
    <property type="match status" value="1"/>
</dbReference>
<dbReference type="Proteomes" id="UP000054383">
    <property type="component" value="Unassembled WGS sequence"/>
</dbReference>
<accession>A0A0U1M2D3</accession>